<name>A0A3Q9GG74_9ACTO</name>
<dbReference type="PANTHER" id="PTHR33154">
    <property type="entry name" value="TRANSCRIPTIONAL REGULATOR, ARSR FAMILY"/>
    <property type="match status" value="1"/>
</dbReference>
<dbReference type="AlphaFoldDB" id="A0A3Q9GG74"/>
<dbReference type="GO" id="GO:0003700">
    <property type="term" value="F:DNA-binding transcription factor activity"/>
    <property type="evidence" value="ECO:0007669"/>
    <property type="project" value="InterPro"/>
</dbReference>
<dbReference type="InterPro" id="IPR051081">
    <property type="entry name" value="HTH_MetalResp_TranReg"/>
</dbReference>
<proteinExistence type="predicted"/>
<dbReference type="InterPro" id="IPR036390">
    <property type="entry name" value="WH_DNA-bd_sf"/>
</dbReference>
<keyword evidence="2" id="KW-0238">DNA-binding</keyword>
<evidence type="ECO:0000256" key="3">
    <source>
        <dbReference type="ARBA" id="ARBA00023163"/>
    </source>
</evidence>
<keyword evidence="1" id="KW-0805">Transcription regulation</keyword>
<sequence length="201" mass="21777">MTNKATTEVVSALANPVRLTILYEIAAVGTARTSDIAQALDMAANKVSYHLKRLESAGVIRKEPGTDARETWWSAVPGGWEVNEPELTPGFTAALSALHQHVRERAVAFADERRRRGITLPFAHADSVLTLRLDDAHNFADELGALFDKYTQLSDAHKGEARTGAGGRAKKAANDGATGDGVVQDLYRYDFQFSLQPIGDA</sequence>
<dbReference type="Proteomes" id="UP000275951">
    <property type="component" value="Chromosome"/>
</dbReference>
<dbReference type="PANTHER" id="PTHR33154:SF33">
    <property type="entry name" value="TRANSCRIPTIONAL REPRESSOR SDPR"/>
    <property type="match status" value="1"/>
</dbReference>
<protein>
    <submittedName>
        <fullName evidence="4">ArsR family transcriptional regulator</fullName>
    </submittedName>
</protein>
<dbReference type="EMBL" id="CP033905">
    <property type="protein sequence ID" value="AZR07177.1"/>
    <property type="molecule type" value="Genomic_DNA"/>
</dbReference>
<dbReference type="PROSITE" id="PS50987">
    <property type="entry name" value="HTH_ARSR_2"/>
    <property type="match status" value="1"/>
</dbReference>
<evidence type="ECO:0000256" key="1">
    <source>
        <dbReference type="ARBA" id="ARBA00023015"/>
    </source>
</evidence>
<gene>
    <name evidence="4" type="ORF">EBQ10_07635</name>
</gene>
<dbReference type="InterPro" id="IPR036388">
    <property type="entry name" value="WH-like_DNA-bd_sf"/>
</dbReference>
<dbReference type="SMART" id="SM00418">
    <property type="entry name" value="HTH_ARSR"/>
    <property type="match status" value="1"/>
</dbReference>
<dbReference type="CDD" id="cd00090">
    <property type="entry name" value="HTH_ARSR"/>
    <property type="match status" value="1"/>
</dbReference>
<organism evidence="4 5">
    <name type="scientific">Trueperella pyogenes</name>
    <dbReference type="NCBI Taxonomy" id="1661"/>
    <lineage>
        <taxon>Bacteria</taxon>
        <taxon>Bacillati</taxon>
        <taxon>Actinomycetota</taxon>
        <taxon>Actinomycetes</taxon>
        <taxon>Actinomycetales</taxon>
        <taxon>Actinomycetaceae</taxon>
        <taxon>Trueperella</taxon>
    </lineage>
</organism>
<reference evidence="4 5" key="1">
    <citation type="submission" date="2018-11" db="EMBL/GenBank/DDBJ databases">
        <title>Multidrug-resistant genes are associated with an 42-kb island TGI1 carrying a complex class 1 integron in a Trueperella pyogenes.</title>
        <authorList>
            <person name="Dong W."/>
        </authorList>
    </citation>
    <scope>NUCLEOTIDE SEQUENCE [LARGE SCALE GENOMIC DNA]</scope>
    <source>
        <strain evidence="4 5">TP4</strain>
    </source>
</reference>
<dbReference type="Pfam" id="PF12840">
    <property type="entry name" value="HTH_20"/>
    <property type="match status" value="1"/>
</dbReference>
<evidence type="ECO:0000256" key="2">
    <source>
        <dbReference type="ARBA" id="ARBA00023125"/>
    </source>
</evidence>
<dbReference type="Gene3D" id="1.10.10.10">
    <property type="entry name" value="Winged helix-like DNA-binding domain superfamily/Winged helix DNA-binding domain"/>
    <property type="match status" value="1"/>
</dbReference>
<dbReference type="RefSeq" id="WP_099980988.1">
    <property type="nucleotide sequence ID" value="NZ_CP029001.1"/>
</dbReference>
<dbReference type="SUPFAM" id="SSF46785">
    <property type="entry name" value="Winged helix' DNA-binding domain"/>
    <property type="match status" value="1"/>
</dbReference>
<dbReference type="InterPro" id="IPR001845">
    <property type="entry name" value="HTH_ArsR_DNA-bd_dom"/>
</dbReference>
<evidence type="ECO:0000313" key="5">
    <source>
        <dbReference type="Proteomes" id="UP000275951"/>
    </source>
</evidence>
<evidence type="ECO:0000313" key="4">
    <source>
        <dbReference type="EMBL" id="AZR07177.1"/>
    </source>
</evidence>
<accession>A0A3Q9GG74</accession>
<keyword evidence="3" id="KW-0804">Transcription</keyword>
<dbReference type="GO" id="GO:0003677">
    <property type="term" value="F:DNA binding"/>
    <property type="evidence" value="ECO:0007669"/>
    <property type="project" value="UniProtKB-KW"/>
</dbReference>
<dbReference type="InterPro" id="IPR011991">
    <property type="entry name" value="ArsR-like_HTH"/>
</dbReference>